<reference evidence="2" key="1">
    <citation type="journal article" date="2023" name="Int. J. Syst. Evol. Microbiol.">
        <title>Mesoterricola silvestris gen. nov., sp. nov., Mesoterricola sediminis sp. nov., Geothrix oryzae sp. nov., Geothrix edaphica sp. nov., Geothrix rubra sp. nov., and Geothrix limicola sp. nov., six novel members of Acidobacteriota isolated from soils.</title>
        <authorList>
            <person name="Itoh H."/>
            <person name="Sugisawa Y."/>
            <person name="Mise K."/>
            <person name="Xu Z."/>
            <person name="Kuniyasu M."/>
            <person name="Ushijima N."/>
            <person name="Kawano K."/>
            <person name="Kobayashi E."/>
            <person name="Shiratori Y."/>
            <person name="Masuda Y."/>
            <person name="Senoo K."/>
        </authorList>
    </citation>
    <scope>NUCLEOTIDE SEQUENCE</scope>
    <source>
        <strain evidence="2">W786</strain>
    </source>
</reference>
<keyword evidence="3" id="KW-1185">Reference proteome</keyword>
<dbReference type="Proteomes" id="UP001228113">
    <property type="component" value="Chromosome"/>
</dbReference>
<dbReference type="KEGG" id="msea:METESE_30850"/>
<dbReference type="InterPro" id="IPR009875">
    <property type="entry name" value="PilZ_domain"/>
</dbReference>
<organism evidence="2 3">
    <name type="scientific">Mesoterricola sediminis</name>
    <dbReference type="NCBI Taxonomy" id="2927980"/>
    <lineage>
        <taxon>Bacteria</taxon>
        <taxon>Pseudomonadati</taxon>
        <taxon>Acidobacteriota</taxon>
        <taxon>Holophagae</taxon>
        <taxon>Holophagales</taxon>
        <taxon>Holophagaceae</taxon>
        <taxon>Mesoterricola</taxon>
    </lineage>
</organism>
<dbReference type="EMBL" id="AP027081">
    <property type="protein sequence ID" value="BDU78127.1"/>
    <property type="molecule type" value="Genomic_DNA"/>
</dbReference>
<dbReference type="GO" id="GO:0035438">
    <property type="term" value="F:cyclic-di-GMP binding"/>
    <property type="evidence" value="ECO:0007669"/>
    <property type="project" value="InterPro"/>
</dbReference>
<dbReference type="SUPFAM" id="SSF141371">
    <property type="entry name" value="PilZ domain-like"/>
    <property type="match status" value="1"/>
</dbReference>
<dbReference type="Pfam" id="PF07238">
    <property type="entry name" value="PilZ"/>
    <property type="match status" value="1"/>
</dbReference>
<proteinExistence type="predicted"/>
<name>A0AA48KFA7_9BACT</name>
<accession>A0AA48KFA7</accession>
<dbReference type="Gene3D" id="2.40.10.220">
    <property type="entry name" value="predicted glycosyltransferase like domains"/>
    <property type="match status" value="1"/>
</dbReference>
<evidence type="ECO:0000259" key="1">
    <source>
        <dbReference type="Pfam" id="PF07238"/>
    </source>
</evidence>
<feature type="domain" description="PilZ" evidence="1">
    <location>
        <begin position="113"/>
        <end position="215"/>
    </location>
</feature>
<protein>
    <recommendedName>
        <fullName evidence="1">PilZ domain-containing protein</fullName>
    </recommendedName>
</protein>
<dbReference type="RefSeq" id="WP_243346424.1">
    <property type="nucleotide sequence ID" value="NZ_AP027081.1"/>
</dbReference>
<dbReference type="AlphaFoldDB" id="A0AA48KFA7"/>
<evidence type="ECO:0000313" key="3">
    <source>
        <dbReference type="Proteomes" id="UP001228113"/>
    </source>
</evidence>
<evidence type="ECO:0000313" key="2">
    <source>
        <dbReference type="EMBL" id="BDU78127.1"/>
    </source>
</evidence>
<gene>
    <name evidence="2" type="ORF">METESE_30850</name>
</gene>
<sequence>MASDDNAFVRNPAVIRDTLKRVCDRNELAILVTPNAKFDLNFLWLDQEVFHVTATMSRDEALFALKAPGLKVRFPFGPRIFSAGTRLAGLGVARGRRSLRLAIPEELENDDFRRAYRVEKVGRVQVTFSSRRYELLRGSLVNISTGGARVFAGQNLGDEDVQIDDEIHVSIPLTPAITINGRARVRHRRGNSVGMEFRPTLHGALLDDLARWTFQKREEALAQFLETEEEGPRPAPREALDLAPEVPVIGLLGGGPELEARLRELFEGLPPVRRLPATVQGVRILGERARVLVLCHVASLDPDQVRRLAILLEPLRGKRPFALLGEGVEPARMMALANDWEAVLGTTLDRDGGAPLRRLAQGLFAQEPGS</sequence>